<dbReference type="Proteomes" id="UP000289323">
    <property type="component" value="Unassembled WGS sequence"/>
</dbReference>
<protein>
    <submittedName>
        <fullName evidence="1">229b9a51-4311-42a0-99a7-6c9d847090bf</fullName>
    </submittedName>
</protein>
<proteinExistence type="predicted"/>
<organism evidence="1 2">
    <name type="scientific">Thermothielavioides terrestris</name>
    <dbReference type="NCBI Taxonomy" id="2587410"/>
    <lineage>
        <taxon>Eukaryota</taxon>
        <taxon>Fungi</taxon>
        <taxon>Dikarya</taxon>
        <taxon>Ascomycota</taxon>
        <taxon>Pezizomycotina</taxon>
        <taxon>Sordariomycetes</taxon>
        <taxon>Sordariomycetidae</taxon>
        <taxon>Sordariales</taxon>
        <taxon>Chaetomiaceae</taxon>
        <taxon>Thermothielavioides</taxon>
    </lineage>
</organism>
<name>A0A3S4AU33_9PEZI</name>
<accession>A0A3S4AU33</accession>
<sequence length="673" mass="76447">MSGFPVPFYRYTDLGSGHPAAIPPGHLHGALNLSGGKSGILFVHDATSPEVEDSIRCLHRHVELLLRYGGRGVVVIVNSPSRADVASDWEEVVARFEAELHGYSEVFEWRVRAMPVEDAYRVVAETLLAFPLVSPNLWAAKRSPDKHEVGDFWDAFHTGSIFPWRHRGYLRAAYITLVDPANRDDGLLEVATKFAADVNSFKQRNFNSKPQPESRTLTVFWLYHVKLAITVMHADQWQYPQLEEFERVFHYVPELVDDTLPSLYYSRDCLTSEYAENFWMLPDLRSLFEPPPQEVLPRFREQFTKKNSEDPDRLLRFAFAVVQRYLRPGETRLRSWFINLAFSSLERHTLRQRTTHPIVPRYSVTQSYFYLQLAHAALSQLLATGEPESIQAMSFPLFKETFHISPSAWRTYYSPELWDSLKARAAFVPPDLRPLPDTVPPISDTIDTATPSSVSNEPLRKQGLLPELPPLEVLHFHQAVLLEEAKTIPPTLTANDVTTHAHLLKYIHAHIVLPSVQTTPFRDPLPLAQRHLSLLSSSSSPLPRTHLRFYLALTLHSLRLSRHQATHKHKDEPPAPPPGPVIWGPFSPATSPPNNNPYSMPNLPRLPDSGGDHLTEWMARMAEFEGWCTGEWGLVLCWDEAWKVEGAEARFGADKMLVEEAWGRGGVVGDDQE</sequence>
<reference evidence="1 2" key="1">
    <citation type="submission" date="2018-04" db="EMBL/GenBank/DDBJ databases">
        <authorList>
            <person name="Huttner S."/>
            <person name="Dainat J."/>
        </authorList>
    </citation>
    <scope>NUCLEOTIDE SEQUENCE [LARGE SCALE GENOMIC DNA]</scope>
</reference>
<dbReference type="EMBL" id="OUUZ01000009">
    <property type="protein sequence ID" value="SPQ22973.1"/>
    <property type="molecule type" value="Genomic_DNA"/>
</dbReference>
<evidence type="ECO:0000313" key="1">
    <source>
        <dbReference type="EMBL" id="SPQ22973.1"/>
    </source>
</evidence>
<evidence type="ECO:0000313" key="2">
    <source>
        <dbReference type="Proteomes" id="UP000289323"/>
    </source>
</evidence>
<dbReference type="AlphaFoldDB" id="A0A3S4AU33"/>
<gene>
    <name evidence="1" type="ORF">TT172_LOCUS5392</name>
</gene>